<proteinExistence type="predicted"/>
<dbReference type="EMBL" id="FOZG01000003">
    <property type="protein sequence ID" value="SFS10390.1"/>
    <property type="molecule type" value="Genomic_DNA"/>
</dbReference>
<dbReference type="AlphaFoldDB" id="A0A1I6M3Y0"/>
<evidence type="ECO:0000313" key="4">
    <source>
        <dbReference type="Proteomes" id="UP000198824"/>
    </source>
</evidence>
<dbReference type="Gene3D" id="3.10.450.50">
    <property type="match status" value="1"/>
</dbReference>
<dbReference type="RefSeq" id="WP_093316307.1">
    <property type="nucleotide sequence ID" value="NZ_FOZG01000003.1"/>
</dbReference>
<gene>
    <name evidence="3" type="ORF">SAMN05192580_3410</name>
</gene>
<dbReference type="OrthoDB" id="7191104at2"/>
<feature type="domain" description="SnoaL-like" evidence="2">
    <location>
        <begin position="10"/>
        <end position="132"/>
    </location>
</feature>
<evidence type="ECO:0000259" key="2">
    <source>
        <dbReference type="Pfam" id="PF13577"/>
    </source>
</evidence>
<evidence type="ECO:0000256" key="1">
    <source>
        <dbReference type="SAM" id="MobiDB-lite"/>
    </source>
</evidence>
<reference evidence="3 4" key="1">
    <citation type="submission" date="2016-10" db="EMBL/GenBank/DDBJ databases">
        <authorList>
            <person name="de Groot N.N."/>
        </authorList>
    </citation>
    <scope>NUCLEOTIDE SEQUENCE [LARGE SCALE GENOMIC DNA]</scope>
    <source>
        <strain evidence="3 4">S5-249</strain>
    </source>
</reference>
<dbReference type="InterPro" id="IPR032710">
    <property type="entry name" value="NTF2-like_dom_sf"/>
</dbReference>
<organism evidence="3 4">
    <name type="scientific">Sphingomonas jatrophae</name>
    <dbReference type="NCBI Taxonomy" id="1166337"/>
    <lineage>
        <taxon>Bacteria</taxon>
        <taxon>Pseudomonadati</taxon>
        <taxon>Pseudomonadota</taxon>
        <taxon>Alphaproteobacteria</taxon>
        <taxon>Sphingomonadales</taxon>
        <taxon>Sphingomonadaceae</taxon>
        <taxon>Sphingomonas</taxon>
    </lineage>
</organism>
<dbReference type="SUPFAM" id="SSF54427">
    <property type="entry name" value="NTF2-like"/>
    <property type="match status" value="1"/>
</dbReference>
<accession>A0A1I6M3Y0</accession>
<dbReference type="InterPro" id="IPR037401">
    <property type="entry name" value="SnoaL-like"/>
</dbReference>
<evidence type="ECO:0000313" key="3">
    <source>
        <dbReference type="EMBL" id="SFS10390.1"/>
    </source>
</evidence>
<sequence length="174" mass="19543">MPERPPSLGELADRVAIADCIARYMRGQDRLEASLQLEAFHPDATVDYGFFTGSAADFVAFAQGLLARYPATWHALGQSLIQLDGDKATGEVYFHAWHRRDAGEGLQDLQIAGRYLDHYERRDGAWAITHRREVVDWTRTDPAADDWFHRTPTALRGGRGSADPSAHIREDDHV</sequence>
<dbReference type="STRING" id="1166337.SAMN05192580_3410"/>
<feature type="region of interest" description="Disordered" evidence="1">
    <location>
        <begin position="148"/>
        <end position="174"/>
    </location>
</feature>
<keyword evidence="4" id="KW-1185">Reference proteome</keyword>
<dbReference type="Pfam" id="PF13577">
    <property type="entry name" value="SnoaL_4"/>
    <property type="match status" value="1"/>
</dbReference>
<dbReference type="Proteomes" id="UP000198824">
    <property type="component" value="Unassembled WGS sequence"/>
</dbReference>
<name>A0A1I6M3Y0_9SPHN</name>
<protein>
    <submittedName>
        <fullName evidence="3">SnoaL-like domain-containing protein</fullName>
    </submittedName>
</protein>